<dbReference type="SUPFAM" id="SSF47473">
    <property type="entry name" value="EF-hand"/>
    <property type="match status" value="1"/>
</dbReference>
<feature type="region of interest" description="Disordered" evidence="2">
    <location>
        <begin position="1"/>
        <end position="68"/>
    </location>
</feature>
<dbReference type="GO" id="GO:0005509">
    <property type="term" value="F:calcium ion binding"/>
    <property type="evidence" value="ECO:0007669"/>
    <property type="project" value="InterPro"/>
</dbReference>
<dbReference type="Gene3D" id="1.10.238.10">
    <property type="entry name" value="EF-hand"/>
    <property type="match status" value="1"/>
</dbReference>
<evidence type="ECO:0000256" key="2">
    <source>
        <dbReference type="SAM" id="MobiDB-lite"/>
    </source>
</evidence>
<dbReference type="InterPro" id="IPR011992">
    <property type="entry name" value="EF-hand-dom_pair"/>
</dbReference>
<proteinExistence type="predicted"/>
<evidence type="ECO:0000256" key="1">
    <source>
        <dbReference type="ARBA" id="ARBA00022837"/>
    </source>
</evidence>
<evidence type="ECO:0000313" key="4">
    <source>
        <dbReference type="EMBL" id="JAG98924.1"/>
    </source>
</evidence>
<dbReference type="PROSITE" id="PS50222">
    <property type="entry name" value="EF_HAND_2"/>
    <property type="match status" value="2"/>
</dbReference>
<dbReference type="CDD" id="cd16180">
    <property type="entry name" value="EFh_PEF_Group_I"/>
    <property type="match status" value="1"/>
</dbReference>
<name>A0A0D6R7U9_ARACU</name>
<dbReference type="Pfam" id="PF13202">
    <property type="entry name" value="EF-hand_5"/>
    <property type="match status" value="1"/>
</dbReference>
<dbReference type="PANTHER" id="PTHR46824">
    <property type="entry name" value="CALCIUM-BINDING PROTEIN CML48-RELATED"/>
    <property type="match status" value="1"/>
</dbReference>
<evidence type="ECO:0000259" key="3">
    <source>
        <dbReference type="PROSITE" id="PS50222"/>
    </source>
</evidence>
<feature type="compositionally biased region" description="Pro residues" evidence="2">
    <location>
        <begin position="55"/>
        <end position="68"/>
    </location>
</feature>
<protein>
    <recommendedName>
        <fullName evidence="3">EF-hand domain-containing protein</fullName>
    </recommendedName>
</protein>
<dbReference type="AlphaFoldDB" id="A0A0D6R7U9"/>
<reference evidence="4" key="1">
    <citation type="submission" date="2015-03" db="EMBL/GenBank/DDBJ databases">
        <title>A transcriptome of Araucaria cunninghamii, an australian fine timber species.</title>
        <authorList>
            <person name="Jing Yi C.J.Y."/>
            <person name="Yin San L.Y.S."/>
            <person name="Abdul Karim S.S."/>
            <person name="Wan Azmi N.N."/>
            <person name="Hercus R.R."/>
            <person name="Croft L.L."/>
        </authorList>
    </citation>
    <scope>NUCLEOTIDE SEQUENCE</scope>
    <source>
        <strain evidence="4">MI0301</strain>
        <tissue evidence="4">Leaf</tissue>
    </source>
</reference>
<dbReference type="InterPro" id="IPR018247">
    <property type="entry name" value="EF_Hand_1_Ca_BS"/>
</dbReference>
<dbReference type="InterPro" id="IPR044590">
    <property type="entry name" value="CML48/49/50"/>
</dbReference>
<organism evidence="4">
    <name type="scientific">Araucaria cunninghamii</name>
    <name type="common">Hoop pine</name>
    <name type="synonym">Moreton Bay pine</name>
    <dbReference type="NCBI Taxonomy" id="56994"/>
    <lineage>
        <taxon>Eukaryota</taxon>
        <taxon>Viridiplantae</taxon>
        <taxon>Streptophyta</taxon>
        <taxon>Embryophyta</taxon>
        <taxon>Tracheophyta</taxon>
        <taxon>Spermatophyta</taxon>
        <taxon>Pinopsida</taxon>
        <taxon>Pinidae</taxon>
        <taxon>Conifers II</taxon>
        <taxon>Araucariales</taxon>
        <taxon>Araucariaceae</taxon>
        <taxon>Araucaria</taxon>
    </lineage>
</organism>
<keyword evidence="1" id="KW-0106">Calcium</keyword>
<sequence>MSGYPTHPYGSGAPPPPQYGGTPHPNQYGQNVHGQSGGYGQPYASQPYGSAPPAYGAPPPAYGAPPPAYGGAPSAPPYGYPPPPKQQSQAVFAPGTDPEIIRCFQACDQDGSGAIDDKELQKALSTANQAFSMRTVHLLMFHFNKNSSTKIGPKEFTEMWLGLQAWRAIFERFDRDRSGKIDTMELRDALLSLGYSLSPMVLQLLLVKYDKTGQGRGIDYNNFIECSLVVKGLTDKFKEKDKNYTGSATLTYEDFMLTVLPFIVA</sequence>
<accession>A0A0D6R7U9</accession>
<feature type="domain" description="EF-hand" evidence="3">
    <location>
        <begin position="95"/>
        <end position="130"/>
    </location>
</feature>
<dbReference type="InterPro" id="IPR002048">
    <property type="entry name" value="EF_hand_dom"/>
</dbReference>
<feature type="domain" description="EF-hand" evidence="3">
    <location>
        <begin position="161"/>
        <end position="196"/>
    </location>
</feature>
<dbReference type="EMBL" id="GCKF01015649">
    <property type="protein sequence ID" value="JAG98924.1"/>
    <property type="molecule type" value="Transcribed_RNA"/>
</dbReference>
<dbReference type="Pfam" id="PF13499">
    <property type="entry name" value="EF-hand_7"/>
    <property type="match status" value="1"/>
</dbReference>
<dbReference type="PROSITE" id="PS00018">
    <property type="entry name" value="EF_HAND_1"/>
    <property type="match status" value="2"/>
</dbReference>
<dbReference type="SMART" id="SM00054">
    <property type="entry name" value="EFh"/>
    <property type="match status" value="2"/>
</dbReference>
<dbReference type="PANTHER" id="PTHR46824:SF1">
    <property type="entry name" value="CALCIUM-BINDING PROTEIN CML49-RELATED"/>
    <property type="match status" value="1"/>
</dbReference>